<evidence type="ECO:0000313" key="3">
    <source>
        <dbReference type="EMBL" id="KAH3872027.1"/>
    </source>
</evidence>
<keyword evidence="4" id="KW-1185">Reference proteome</keyword>
<evidence type="ECO:0000313" key="4">
    <source>
        <dbReference type="Proteomes" id="UP000828390"/>
    </source>
</evidence>
<sequence length="282" mass="32222">MTMSNAASTIPGKPNLYHNNKSKSKEDVKNLQNGKAAQNNPTDVNKEEINPKLVHKTKQHGANGKNTTPKVNANGKSWMEKNSSKLSNEAKPSKNMKPDFRWMPKPLASDPNQIKILSIPEYQAMTKEIETLRERCFNDGGKISELEKQQSKLLGEFDALYEENAMLRKKLDTGNEPIAEPYGRVFEDRKILRESELGYKKRINRLEQEHKEARKEVEKLTNELKAIRAKQSGKAETPGKESIIYHLNTQIQKLRNDNQKLSAQVKKYSRTTQTAIKLKLTH</sequence>
<dbReference type="AlphaFoldDB" id="A0A9D4RMQ5"/>
<reference evidence="3" key="1">
    <citation type="journal article" date="2019" name="bioRxiv">
        <title>The Genome of the Zebra Mussel, Dreissena polymorpha: A Resource for Invasive Species Research.</title>
        <authorList>
            <person name="McCartney M.A."/>
            <person name="Auch B."/>
            <person name="Kono T."/>
            <person name="Mallez S."/>
            <person name="Zhang Y."/>
            <person name="Obille A."/>
            <person name="Becker A."/>
            <person name="Abrahante J.E."/>
            <person name="Garbe J."/>
            <person name="Badalamenti J.P."/>
            <person name="Herman A."/>
            <person name="Mangelson H."/>
            <person name="Liachko I."/>
            <person name="Sullivan S."/>
            <person name="Sone E.D."/>
            <person name="Koren S."/>
            <person name="Silverstein K.A.T."/>
            <person name="Beckman K.B."/>
            <person name="Gohl D.M."/>
        </authorList>
    </citation>
    <scope>NUCLEOTIDE SEQUENCE</scope>
    <source>
        <strain evidence="3">Duluth1</strain>
        <tissue evidence="3">Whole animal</tissue>
    </source>
</reference>
<feature type="compositionally biased region" description="Polar residues" evidence="2">
    <location>
        <begin position="30"/>
        <end position="43"/>
    </location>
</feature>
<dbReference type="EMBL" id="JAIWYP010000002">
    <property type="protein sequence ID" value="KAH3872027.1"/>
    <property type="molecule type" value="Genomic_DNA"/>
</dbReference>
<feature type="region of interest" description="Disordered" evidence="2">
    <location>
        <begin position="1"/>
        <end position="107"/>
    </location>
</feature>
<feature type="compositionally biased region" description="Polar residues" evidence="2">
    <location>
        <begin position="64"/>
        <end position="77"/>
    </location>
</feature>
<reference evidence="3" key="2">
    <citation type="submission" date="2020-11" db="EMBL/GenBank/DDBJ databases">
        <authorList>
            <person name="McCartney M.A."/>
            <person name="Auch B."/>
            <person name="Kono T."/>
            <person name="Mallez S."/>
            <person name="Becker A."/>
            <person name="Gohl D.M."/>
            <person name="Silverstein K.A.T."/>
            <person name="Koren S."/>
            <person name="Bechman K.B."/>
            <person name="Herman A."/>
            <person name="Abrahante J.E."/>
            <person name="Garbe J."/>
        </authorList>
    </citation>
    <scope>NUCLEOTIDE SEQUENCE</scope>
    <source>
        <strain evidence="3">Duluth1</strain>
        <tissue evidence="3">Whole animal</tissue>
    </source>
</reference>
<accession>A0A9D4RMQ5</accession>
<proteinExistence type="predicted"/>
<organism evidence="3 4">
    <name type="scientific">Dreissena polymorpha</name>
    <name type="common">Zebra mussel</name>
    <name type="synonym">Mytilus polymorpha</name>
    <dbReference type="NCBI Taxonomy" id="45954"/>
    <lineage>
        <taxon>Eukaryota</taxon>
        <taxon>Metazoa</taxon>
        <taxon>Spiralia</taxon>
        <taxon>Lophotrochozoa</taxon>
        <taxon>Mollusca</taxon>
        <taxon>Bivalvia</taxon>
        <taxon>Autobranchia</taxon>
        <taxon>Heteroconchia</taxon>
        <taxon>Euheterodonta</taxon>
        <taxon>Imparidentia</taxon>
        <taxon>Neoheterodontei</taxon>
        <taxon>Myida</taxon>
        <taxon>Dreissenoidea</taxon>
        <taxon>Dreissenidae</taxon>
        <taxon>Dreissena</taxon>
    </lineage>
</organism>
<protein>
    <submittedName>
        <fullName evidence="3">Uncharacterized protein</fullName>
    </submittedName>
</protein>
<feature type="coiled-coil region" evidence="1">
    <location>
        <begin position="196"/>
        <end position="271"/>
    </location>
</feature>
<gene>
    <name evidence="3" type="ORF">DPMN_035240</name>
</gene>
<evidence type="ECO:0000256" key="1">
    <source>
        <dbReference type="SAM" id="Coils"/>
    </source>
</evidence>
<name>A0A9D4RMQ5_DREPO</name>
<comment type="caution">
    <text evidence="3">The sequence shown here is derived from an EMBL/GenBank/DDBJ whole genome shotgun (WGS) entry which is preliminary data.</text>
</comment>
<keyword evidence="1" id="KW-0175">Coiled coil</keyword>
<dbReference type="Proteomes" id="UP000828390">
    <property type="component" value="Unassembled WGS sequence"/>
</dbReference>
<evidence type="ECO:0000256" key="2">
    <source>
        <dbReference type="SAM" id="MobiDB-lite"/>
    </source>
</evidence>